<evidence type="ECO:0000313" key="1">
    <source>
        <dbReference type="EMBL" id="KST68149.1"/>
    </source>
</evidence>
<proteinExistence type="predicted"/>
<sequence>MEDVIWTNIDTLNLLINEIGIDEIPQLLTNLFIHQKTESEKSKHAITYRQKLQEYIPELKDSILEKITDIYAQIMTKIEKQIEQAYQEEIAASLAAMKQAQQISISGEEKMFTTNEDVQIAISLVKNTRSELQPLREKLRVGI</sequence>
<protein>
    <submittedName>
        <fullName evidence="1">Uncharacterized protein</fullName>
    </submittedName>
</protein>
<reference evidence="1 3" key="1">
    <citation type="journal article" date="2015" name="Genome Announc.">
        <title>Draft Genome of the Euendolithic (true boring) Cyanobacterium Mastigocoleus testarum strain BC008.</title>
        <authorList>
            <person name="Guida B.S."/>
            <person name="Garcia-Pichel F."/>
        </authorList>
    </citation>
    <scope>NUCLEOTIDE SEQUENCE [LARGE SCALE GENOMIC DNA]</scope>
    <source>
        <strain evidence="1 3">BC008</strain>
    </source>
</reference>
<dbReference type="AlphaFoldDB" id="A0A0V7ZU23"/>
<name>A0A0V7ZU23_9CYAN</name>
<dbReference type="EMBL" id="LMTZ01000077">
    <property type="protein sequence ID" value="KST68149.1"/>
    <property type="molecule type" value="Genomic_DNA"/>
</dbReference>
<organism evidence="1 3">
    <name type="scientific">Mastigocoleus testarum BC008</name>
    <dbReference type="NCBI Taxonomy" id="371196"/>
    <lineage>
        <taxon>Bacteria</taxon>
        <taxon>Bacillati</taxon>
        <taxon>Cyanobacteriota</taxon>
        <taxon>Cyanophyceae</taxon>
        <taxon>Nostocales</taxon>
        <taxon>Hapalosiphonaceae</taxon>
        <taxon>Mastigocoleus</taxon>
    </lineage>
</organism>
<evidence type="ECO:0000313" key="3">
    <source>
        <dbReference type="Proteomes" id="UP000053372"/>
    </source>
</evidence>
<dbReference type="Proteomes" id="UP000053372">
    <property type="component" value="Unassembled WGS sequence"/>
</dbReference>
<gene>
    <name evidence="1" type="ORF">BC008_32530</name>
    <name evidence="2" type="ORF">BC008_34215</name>
</gene>
<accession>A0A0V7ZU23</accession>
<dbReference type="EMBL" id="LMTZ01000045">
    <property type="protein sequence ID" value="KST68812.1"/>
    <property type="molecule type" value="Genomic_DNA"/>
</dbReference>
<evidence type="ECO:0000313" key="2">
    <source>
        <dbReference type="EMBL" id="KST68812.1"/>
    </source>
</evidence>
<keyword evidence="3" id="KW-1185">Reference proteome</keyword>
<comment type="caution">
    <text evidence="1">The sequence shown here is derived from an EMBL/GenBank/DDBJ whole genome shotgun (WGS) entry which is preliminary data.</text>
</comment>
<dbReference type="RefSeq" id="WP_027846362.1">
    <property type="nucleotide sequence ID" value="NZ_LMTZ01000045.1"/>
</dbReference>